<comment type="pathway">
    <text evidence="2">Lipid metabolism; sphingolipid metabolism.</text>
</comment>
<keyword evidence="5" id="KW-0521">NADP</keyword>
<keyword evidence="7" id="KW-0560">Oxidoreductase</keyword>
<dbReference type="EMBL" id="JAPMXC010000006">
    <property type="protein sequence ID" value="MCY0388929.1"/>
    <property type="molecule type" value="Genomic_DNA"/>
</dbReference>
<dbReference type="EC" id="1.1.1.102" evidence="9"/>
<evidence type="ECO:0000256" key="2">
    <source>
        <dbReference type="ARBA" id="ARBA00004760"/>
    </source>
</evidence>
<dbReference type="InterPro" id="IPR045022">
    <property type="entry name" value="KDSR-like"/>
</dbReference>
<reference evidence="11" key="1">
    <citation type="submission" date="2022-11" db="EMBL/GenBank/DDBJ databases">
        <title>Robbsia betulipollinis sp. nov., isolated from pollen of birch (Betula pendula).</title>
        <authorList>
            <person name="Shi H."/>
            <person name="Ambika Manirajan B."/>
            <person name="Ratering S."/>
            <person name="Geissler-Plaum R."/>
            <person name="Schnell S."/>
        </authorList>
    </citation>
    <scope>NUCLEOTIDE SEQUENCE</scope>
    <source>
        <strain evidence="11">Bb-Pol-6</strain>
    </source>
</reference>
<keyword evidence="8" id="KW-0443">Lipid metabolism</keyword>
<dbReference type="InterPro" id="IPR036291">
    <property type="entry name" value="NAD(P)-bd_dom_sf"/>
</dbReference>
<dbReference type="PANTHER" id="PTHR43550:SF3">
    <property type="entry name" value="3-KETODIHYDROSPHINGOSINE REDUCTASE"/>
    <property type="match status" value="1"/>
</dbReference>
<evidence type="ECO:0000256" key="7">
    <source>
        <dbReference type="ARBA" id="ARBA00023002"/>
    </source>
</evidence>
<feature type="domain" description="Ketoreductase" evidence="10">
    <location>
        <begin position="3"/>
        <end position="187"/>
    </location>
</feature>
<evidence type="ECO:0000256" key="6">
    <source>
        <dbReference type="ARBA" id="ARBA00022919"/>
    </source>
</evidence>
<evidence type="ECO:0000313" key="12">
    <source>
        <dbReference type="Proteomes" id="UP001082899"/>
    </source>
</evidence>
<comment type="subcellular location">
    <subcellularLocation>
        <location evidence="1">Endoplasmic reticulum</location>
    </subcellularLocation>
</comment>
<evidence type="ECO:0000313" key="11">
    <source>
        <dbReference type="EMBL" id="MCY0388929.1"/>
    </source>
</evidence>
<keyword evidence="4" id="KW-0256">Endoplasmic reticulum</keyword>
<evidence type="ECO:0000256" key="5">
    <source>
        <dbReference type="ARBA" id="ARBA00022857"/>
    </source>
</evidence>
<keyword evidence="6" id="KW-0746">Sphingolipid metabolism</keyword>
<dbReference type="RefSeq" id="WP_267848801.1">
    <property type="nucleotide sequence ID" value="NZ_JAPMXC010000006.1"/>
</dbReference>
<dbReference type="PANTHER" id="PTHR43550">
    <property type="entry name" value="3-KETODIHYDROSPHINGOSINE REDUCTASE"/>
    <property type="match status" value="1"/>
</dbReference>
<comment type="caution">
    <text evidence="11">The sequence shown here is derived from an EMBL/GenBank/DDBJ whole genome shotgun (WGS) entry which is preliminary data.</text>
</comment>
<organism evidence="11 12">
    <name type="scientific">Robbsia betulipollinis</name>
    <dbReference type="NCBI Taxonomy" id="2981849"/>
    <lineage>
        <taxon>Bacteria</taxon>
        <taxon>Pseudomonadati</taxon>
        <taxon>Pseudomonadota</taxon>
        <taxon>Betaproteobacteria</taxon>
        <taxon>Burkholderiales</taxon>
        <taxon>Burkholderiaceae</taxon>
        <taxon>Robbsia</taxon>
    </lineage>
</organism>
<evidence type="ECO:0000256" key="4">
    <source>
        <dbReference type="ARBA" id="ARBA00022824"/>
    </source>
</evidence>
<dbReference type="PRINTS" id="PR00081">
    <property type="entry name" value="GDHRDH"/>
</dbReference>
<dbReference type="Gene3D" id="3.40.50.720">
    <property type="entry name" value="NAD(P)-binding Rossmann-like Domain"/>
    <property type="match status" value="1"/>
</dbReference>
<comment type="pathway">
    <text evidence="3">Sphingolipid metabolism.</text>
</comment>
<sequence length="273" mass="28765">MTPHAIISGGSSGIGLALAQKLAESGHHLTILARDPERLDAARRALEGARQRDEQRILVLSVDVRDAPAVKAAVERGIAENGAPTLVVANAGIVIPHTFETLTPEAFRTTMDVNYLGGVYLVHAALPAMRAAGRGHIVLVSSGAGLLGIYGLSAYTPTKFALRGLGEVLRAELKPLGIGVSVVYPPDTDTPMLREEIKIRPTITSQIAAGAKAATAEEVAEAIVRGVAGKQFSIAPGLTLGALSRLGSLIGPLVNRWYFDPLIARSLKRQERP</sequence>
<dbReference type="Pfam" id="PF00106">
    <property type="entry name" value="adh_short"/>
    <property type="match status" value="1"/>
</dbReference>
<dbReference type="SUPFAM" id="SSF51735">
    <property type="entry name" value="NAD(P)-binding Rossmann-fold domains"/>
    <property type="match status" value="1"/>
</dbReference>
<evidence type="ECO:0000256" key="3">
    <source>
        <dbReference type="ARBA" id="ARBA00004991"/>
    </source>
</evidence>
<evidence type="ECO:0000256" key="1">
    <source>
        <dbReference type="ARBA" id="ARBA00004240"/>
    </source>
</evidence>
<accession>A0ABT3ZQU6</accession>
<dbReference type="InterPro" id="IPR057326">
    <property type="entry name" value="KR_dom"/>
</dbReference>
<keyword evidence="12" id="KW-1185">Reference proteome</keyword>
<dbReference type="Proteomes" id="UP001082899">
    <property type="component" value="Unassembled WGS sequence"/>
</dbReference>
<name>A0ABT3ZQU6_9BURK</name>
<evidence type="ECO:0000256" key="8">
    <source>
        <dbReference type="ARBA" id="ARBA00023098"/>
    </source>
</evidence>
<evidence type="ECO:0000256" key="9">
    <source>
        <dbReference type="ARBA" id="ARBA00026112"/>
    </source>
</evidence>
<dbReference type="SMART" id="SM00822">
    <property type="entry name" value="PKS_KR"/>
    <property type="match status" value="1"/>
</dbReference>
<gene>
    <name evidence="11" type="ORF">OVY01_17280</name>
</gene>
<dbReference type="InterPro" id="IPR002347">
    <property type="entry name" value="SDR_fam"/>
</dbReference>
<evidence type="ECO:0000259" key="10">
    <source>
        <dbReference type="SMART" id="SM00822"/>
    </source>
</evidence>
<proteinExistence type="predicted"/>
<dbReference type="CDD" id="cd08939">
    <property type="entry name" value="KDSR-like_SDR_c"/>
    <property type="match status" value="1"/>
</dbReference>
<protein>
    <recommendedName>
        <fullName evidence="9">3-dehydrosphinganine reductase</fullName>
        <ecNumber evidence="9">1.1.1.102</ecNumber>
    </recommendedName>
</protein>